<dbReference type="PROSITE" id="PS00491">
    <property type="entry name" value="PROLINE_PEPTIDASE"/>
    <property type="match status" value="1"/>
</dbReference>
<evidence type="ECO:0000256" key="1">
    <source>
        <dbReference type="ARBA" id="ARBA00001936"/>
    </source>
</evidence>
<accession>A0A4S2BMH4</accession>
<dbReference type="GO" id="GO:0046872">
    <property type="term" value="F:metal ion binding"/>
    <property type="evidence" value="ECO:0007669"/>
    <property type="project" value="UniProtKB-KW"/>
</dbReference>
<dbReference type="InterPro" id="IPR000587">
    <property type="entry name" value="Creatinase_N"/>
</dbReference>
<evidence type="ECO:0000256" key="5">
    <source>
        <dbReference type="ARBA" id="ARBA00023211"/>
    </source>
</evidence>
<dbReference type="Pfam" id="PF00557">
    <property type="entry name" value="Peptidase_M24"/>
    <property type="match status" value="1"/>
</dbReference>
<evidence type="ECO:0000313" key="8">
    <source>
        <dbReference type="EMBL" id="TGY15512.1"/>
    </source>
</evidence>
<keyword evidence="8" id="KW-0645">Protease</keyword>
<dbReference type="CDD" id="cd01092">
    <property type="entry name" value="APP-like"/>
    <property type="match status" value="1"/>
</dbReference>
<proteinExistence type="inferred from homology"/>
<feature type="domain" description="Creatinase N-terminal" evidence="7">
    <location>
        <begin position="3"/>
        <end position="136"/>
    </location>
</feature>
<dbReference type="Pfam" id="PF01321">
    <property type="entry name" value="Creatinase_N"/>
    <property type="match status" value="1"/>
</dbReference>
<dbReference type="PRINTS" id="PR00599">
    <property type="entry name" value="MAPEPTIDASE"/>
</dbReference>
<dbReference type="EMBL" id="SRYV01000008">
    <property type="protein sequence ID" value="TGY15512.1"/>
    <property type="molecule type" value="Genomic_DNA"/>
</dbReference>
<sequence>MNLDKLQEWLQANDTDVAYISNPISIAYFTGYSMDPHERIFALLAFKDTESFVFTPALNVEEAKNSAWDGDVYGYLDSEDPWGVISTTIRQRTKEFKNWAIEKDDLSVAHYQNLRSKFPDASFTNDVSAFIERIRLYKTPEEIEKLKGAGEEADFAFQIGFNAIKTGVTERSIAGQIDYQLKLQKGVMHESFETIVQAGANAANPHLGPTMNTIKPNDLVLFDLGTMHDGYASDASRTVAYGEPSAKQREIYEVDREAQQAAIEAAKPGITAEELDNVARDIIKKAGYGEYFIHRLGHGIGKNVHEFPSIVEGNDLVIEEGMCFSIEPGIYIPGFAGVRIEDCGVVTKDGFEPFTHTDKELRVIPIEE</sequence>
<dbReference type="InterPro" id="IPR050659">
    <property type="entry name" value="Peptidase_M24B"/>
</dbReference>
<dbReference type="Gene3D" id="3.90.230.10">
    <property type="entry name" value="Creatinase/methionine aminopeptidase superfamily"/>
    <property type="match status" value="1"/>
</dbReference>
<organism evidence="8 9">
    <name type="scientific">Lactobacillus intestinalis</name>
    <dbReference type="NCBI Taxonomy" id="151781"/>
    <lineage>
        <taxon>Bacteria</taxon>
        <taxon>Bacillati</taxon>
        <taxon>Bacillota</taxon>
        <taxon>Bacilli</taxon>
        <taxon>Lactobacillales</taxon>
        <taxon>Lactobacillaceae</taxon>
        <taxon>Lactobacillus</taxon>
    </lineage>
</organism>
<dbReference type="PANTHER" id="PTHR46112">
    <property type="entry name" value="AMINOPEPTIDASE"/>
    <property type="match status" value="1"/>
</dbReference>
<keyword evidence="8" id="KW-0031">Aminopeptidase</keyword>
<comment type="similarity">
    <text evidence="2">Belongs to the peptidase M24B family.</text>
</comment>
<dbReference type="Proteomes" id="UP000309117">
    <property type="component" value="Unassembled WGS sequence"/>
</dbReference>
<dbReference type="SUPFAM" id="SSF55920">
    <property type="entry name" value="Creatinase/aminopeptidase"/>
    <property type="match status" value="1"/>
</dbReference>
<dbReference type="GO" id="GO:0008235">
    <property type="term" value="F:metalloexopeptidase activity"/>
    <property type="evidence" value="ECO:0007669"/>
    <property type="project" value="UniProtKB-ARBA"/>
</dbReference>
<evidence type="ECO:0000256" key="4">
    <source>
        <dbReference type="ARBA" id="ARBA00022801"/>
    </source>
</evidence>
<feature type="domain" description="Peptidase M24" evidence="6">
    <location>
        <begin position="144"/>
        <end position="348"/>
    </location>
</feature>
<dbReference type="InterPro" id="IPR036005">
    <property type="entry name" value="Creatinase/aminopeptidase-like"/>
</dbReference>
<comment type="caution">
    <text evidence="8">The sequence shown here is derived from an EMBL/GenBank/DDBJ whole genome shotgun (WGS) entry which is preliminary data.</text>
</comment>
<protein>
    <submittedName>
        <fullName evidence="8">Aminopeptidase P family protein</fullName>
    </submittedName>
</protein>
<gene>
    <name evidence="8" type="ORF">E5351_04990</name>
</gene>
<keyword evidence="5" id="KW-0464">Manganese</keyword>
<dbReference type="InterPro" id="IPR029149">
    <property type="entry name" value="Creatin/AminoP/Spt16_N"/>
</dbReference>
<dbReference type="GO" id="GO:0004177">
    <property type="term" value="F:aminopeptidase activity"/>
    <property type="evidence" value="ECO:0007669"/>
    <property type="project" value="UniProtKB-KW"/>
</dbReference>
<dbReference type="InterPro" id="IPR001714">
    <property type="entry name" value="Pept_M24_MAP"/>
</dbReference>
<dbReference type="RefSeq" id="WP_135960502.1">
    <property type="nucleotide sequence ID" value="NZ_CAQPHE010000008.1"/>
</dbReference>
<comment type="cofactor">
    <cofactor evidence="1">
        <name>Mn(2+)</name>
        <dbReference type="ChEBI" id="CHEBI:29035"/>
    </cofactor>
</comment>
<keyword evidence="4" id="KW-0378">Hydrolase</keyword>
<dbReference type="PANTHER" id="PTHR46112:SF10">
    <property type="entry name" value="DIPEPTIDASE YKVY-RELATED"/>
    <property type="match status" value="1"/>
</dbReference>
<dbReference type="InterPro" id="IPR000994">
    <property type="entry name" value="Pept_M24"/>
</dbReference>
<dbReference type="InterPro" id="IPR001131">
    <property type="entry name" value="Peptidase_M24B_aminopep-P_CS"/>
</dbReference>
<keyword evidence="3" id="KW-0479">Metal-binding</keyword>
<evidence type="ECO:0000259" key="6">
    <source>
        <dbReference type="Pfam" id="PF00557"/>
    </source>
</evidence>
<dbReference type="Gene3D" id="3.40.350.10">
    <property type="entry name" value="Creatinase/prolidase N-terminal domain"/>
    <property type="match status" value="1"/>
</dbReference>
<dbReference type="AlphaFoldDB" id="A0A4S2BMH4"/>
<evidence type="ECO:0000313" key="9">
    <source>
        <dbReference type="Proteomes" id="UP000309117"/>
    </source>
</evidence>
<evidence type="ECO:0000256" key="3">
    <source>
        <dbReference type="ARBA" id="ARBA00022723"/>
    </source>
</evidence>
<reference evidence="8 9" key="1">
    <citation type="submission" date="2019-04" db="EMBL/GenBank/DDBJ databases">
        <title>Microbes associate with the intestines of laboratory mice.</title>
        <authorList>
            <person name="Navarre W."/>
            <person name="Wong E."/>
            <person name="Huang K."/>
            <person name="Tropini C."/>
            <person name="Ng K."/>
            <person name="Yu B."/>
        </authorList>
    </citation>
    <scope>NUCLEOTIDE SEQUENCE [LARGE SCALE GENOMIC DNA]</scope>
    <source>
        <strain evidence="8 9">NM61_E11</strain>
    </source>
</reference>
<name>A0A4S2BMH4_9LACO</name>
<dbReference type="SUPFAM" id="SSF53092">
    <property type="entry name" value="Creatinase/prolidase N-terminal domain"/>
    <property type="match status" value="1"/>
</dbReference>
<evidence type="ECO:0000256" key="2">
    <source>
        <dbReference type="ARBA" id="ARBA00008766"/>
    </source>
</evidence>
<evidence type="ECO:0000259" key="7">
    <source>
        <dbReference type="Pfam" id="PF01321"/>
    </source>
</evidence>